<sequence length="145" mass="16740">MLRPKICMDVTWAHKSWFSFAIKSTCTIQTSQPSMAWFEAAFFSLLALFGYSFDGPATKSPEKNLADFENAMMGIKQKYHWISIMPWIITFCQNWFTNIYEYVTFFHMENIYDAENRVSCIGWLVACMVIQLVLAGEARECSVGP</sequence>
<organism evidence="1 2">
    <name type="scientific">Glossina brevipalpis</name>
    <dbReference type="NCBI Taxonomy" id="37001"/>
    <lineage>
        <taxon>Eukaryota</taxon>
        <taxon>Metazoa</taxon>
        <taxon>Ecdysozoa</taxon>
        <taxon>Arthropoda</taxon>
        <taxon>Hexapoda</taxon>
        <taxon>Insecta</taxon>
        <taxon>Pterygota</taxon>
        <taxon>Neoptera</taxon>
        <taxon>Endopterygota</taxon>
        <taxon>Diptera</taxon>
        <taxon>Brachycera</taxon>
        <taxon>Muscomorpha</taxon>
        <taxon>Hippoboscoidea</taxon>
        <taxon>Glossinidae</taxon>
        <taxon>Glossina</taxon>
    </lineage>
</organism>
<accession>A0A1A9W697</accession>
<reference evidence="2" key="1">
    <citation type="submission" date="2014-03" db="EMBL/GenBank/DDBJ databases">
        <authorList>
            <person name="Aksoy S."/>
            <person name="Warren W."/>
            <person name="Wilson R.K."/>
        </authorList>
    </citation>
    <scope>NUCLEOTIDE SEQUENCE [LARGE SCALE GENOMIC DNA]</scope>
    <source>
        <strain evidence="2">IAEA</strain>
    </source>
</reference>
<keyword evidence="2" id="KW-1185">Reference proteome</keyword>
<dbReference type="Proteomes" id="UP000091820">
    <property type="component" value="Unassembled WGS sequence"/>
</dbReference>
<dbReference type="VEuPathDB" id="VectorBase:GBRI007793"/>
<proteinExistence type="predicted"/>
<name>A0A1A9W697_9MUSC</name>
<evidence type="ECO:0000313" key="1">
    <source>
        <dbReference type="EnsemblMetazoa" id="GBRI007793-PA"/>
    </source>
</evidence>
<evidence type="ECO:0000313" key="2">
    <source>
        <dbReference type="Proteomes" id="UP000091820"/>
    </source>
</evidence>
<reference evidence="1" key="2">
    <citation type="submission" date="2020-05" db="UniProtKB">
        <authorList>
            <consortium name="EnsemblMetazoa"/>
        </authorList>
    </citation>
    <scope>IDENTIFICATION</scope>
    <source>
        <strain evidence="1">IAEA</strain>
    </source>
</reference>
<dbReference type="AlphaFoldDB" id="A0A1A9W697"/>
<protein>
    <submittedName>
        <fullName evidence="1">Uncharacterized protein</fullName>
    </submittedName>
</protein>
<dbReference type="EnsemblMetazoa" id="GBRI007793-RA">
    <property type="protein sequence ID" value="GBRI007793-PA"/>
    <property type="gene ID" value="GBRI007793"/>
</dbReference>